<protein>
    <recommendedName>
        <fullName evidence="2">NAD-dependent epimerase/dehydratase domain-containing protein</fullName>
    </recommendedName>
</protein>
<organism evidence="3 4">
    <name type="scientific">Polarella glacialis</name>
    <name type="common">Dinoflagellate</name>
    <dbReference type="NCBI Taxonomy" id="89957"/>
    <lineage>
        <taxon>Eukaryota</taxon>
        <taxon>Sar</taxon>
        <taxon>Alveolata</taxon>
        <taxon>Dinophyceae</taxon>
        <taxon>Suessiales</taxon>
        <taxon>Suessiaceae</taxon>
        <taxon>Polarella</taxon>
    </lineage>
</organism>
<gene>
    <name evidence="3" type="ORF">PGLA1383_LOCUS12233</name>
</gene>
<sequence>MSVASVLVLGATGMVGSAVTRALVAKGLDVVVLVRSEAKAAKLELLGARAVLGDIRAPSTWKEELLSCRAVCHCAADWTDAAAADEQLLDWLLPRLEGKKLVYCGSCWLFGEGAITEASPMVRGTPLDWLIDGTMRVLQHDGVCGMVVHPGCLFHRHADGQLDGVKTLQRMAKEAEQGPVRVVHSAHVHVPWVHEDDVGALFALALERGTHGGIYNGTSFVQTIGSAAVAAAGSIGVERVELVEVDGETALQQFGAVGAFGYALNVTRVDCTSSEALGWRPGHLLF</sequence>
<feature type="chain" id="PRO_5033053149" description="NAD-dependent epimerase/dehydratase domain-containing protein" evidence="1">
    <location>
        <begin position="18"/>
        <end position="286"/>
    </location>
</feature>
<dbReference type="InterPro" id="IPR036291">
    <property type="entry name" value="NAD(P)-bd_dom_sf"/>
</dbReference>
<dbReference type="InterPro" id="IPR001509">
    <property type="entry name" value="Epimerase_deHydtase"/>
</dbReference>
<evidence type="ECO:0000256" key="1">
    <source>
        <dbReference type="SAM" id="SignalP"/>
    </source>
</evidence>
<keyword evidence="4" id="KW-1185">Reference proteome</keyword>
<dbReference type="OrthoDB" id="10000533at2759"/>
<proteinExistence type="predicted"/>
<dbReference type="Proteomes" id="UP000654075">
    <property type="component" value="Unassembled WGS sequence"/>
</dbReference>
<dbReference type="InterPro" id="IPR051783">
    <property type="entry name" value="NAD(P)-dependent_oxidoreduct"/>
</dbReference>
<evidence type="ECO:0000259" key="2">
    <source>
        <dbReference type="Pfam" id="PF01370"/>
    </source>
</evidence>
<reference evidence="3" key="1">
    <citation type="submission" date="2021-02" db="EMBL/GenBank/DDBJ databases">
        <authorList>
            <person name="Dougan E. K."/>
            <person name="Rhodes N."/>
            <person name="Thang M."/>
            <person name="Chan C."/>
        </authorList>
    </citation>
    <scope>NUCLEOTIDE SEQUENCE</scope>
</reference>
<dbReference type="AlphaFoldDB" id="A0A813E7R1"/>
<feature type="domain" description="NAD-dependent epimerase/dehydratase" evidence="2">
    <location>
        <begin position="6"/>
        <end position="216"/>
    </location>
</feature>
<name>A0A813E7R1_POLGL</name>
<keyword evidence="1" id="KW-0732">Signal</keyword>
<dbReference type="PANTHER" id="PTHR48079">
    <property type="entry name" value="PROTEIN YEEZ"/>
    <property type="match status" value="1"/>
</dbReference>
<dbReference type="Pfam" id="PF01370">
    <property type="entry name" value="Epimerase"/>
    <property type="match status" value="1"/>
</dbReference>
<evidence type="ECO:0000313" key="4">
    <source>
        <dbReference type="Proteomes" id="UP000654075"/>
    </source>
</evidence>
<comment type="caution">
    <text evidence="3">The sequence shown here is derived from an EMBL/GenBank/DDBJ whole genome shotgun (WGS) entry which is preliminary data.</text>
</comment>
<evidence type="ECO:0000313" key="3">
    <source>
        <dbReference type="EMBL" id="CAE8593643.1"/>
    </source>
</evidence>
<dbReference type="SUPFAM" id="SSF51735">
    <property type="entry name" value="NAD(P)-binding Rossmann-fold domains"/>
    <property type="match status" value="1"/>
</dbReference>
<dbReference type="GO" id="GO:0004029">
    <property type="term" value="F:aldehyde dehydrogenase (NAD+) activity"/>
    <property type="evidence" value="ECO:0007669"/>
    <property type="project" value="TreeGrafter"/>
</dbReference>
<feature type="signal peptide" evidence="1">
    <location>
        <begin position="1"/>
        <end position="17"/>
    </location>
</feature>
<dbReference type="EMBL" id="CAJNNV010006459">
    <property type="protein sequence ID" value="CAE8593643.1"/>
    <property type="molecule type" value="Genomic_DNA"/>
</dbReference>
<dbReference type="OMA" id="HTAFDHD"/>
<dbReference type="Gene3D" id="3.40.50.720">
    <property type="entry name" value="NAD(P)-binding Rossmann-like Domain"/>
    <property type="match status" value="1"/>
</dbReference>
<dbReference type="PANTHER" id="PTHR48079:SF6">
    <property type="entry name" value="NAD(P)-BINDING DOMAIN-CONTAINING PROTEIN-RELATED"/>
    <property type="match status" value="1"/>
</dbReference>
<accession>A0A813E7R1</accession>
<dbReference type="GO" id="GO:0005737">
    <property type="term" value="C:cytoplasm"/>
    <property type="evidence" value="ECO:0007669"/>
    <property type="project" value="TreeGrafter"/>
</dbReference>